<dbReference type="OrthoDB" id="778454at2759"/>
<feature type="compositionally biased region" description="Pro residues" evidence="2">
    <location>
        <begin position="225"/>
        <end position="234"/>
    </location>
</feature>
<keyword evidence="1" id="KW-0064">Aspartyl protease</keyword>
<organism evidence="3 4">
    <name type="scientific">Cryphonectria parasitica (strain ATCC 38755 / EP155)</name>
    <dbReference type="NCBI Taxonomy" id="660469"/>
    <lineage>
        <taxon>Eukaryota</taxon>
        <taxon>Fungi</taxon>
        <taxon>Dikarya</taxon>
        <taxon>Ascomycota</taxon>
        <taxon>Pezizomycotina</taxon>
        <taxon>Sordariomycetes</taxon>
        <taxon>Sordariomycetidae</taxon>
        <taxon>Diaporthales</taxon>
        <taxon>Cryphonectriaceae</taxon>
        <taxon>Cryphonectria-Endothia species complex</taxon>
        <taxon>Cryphonectria</taxon>
    </lineage>
</organism>
<reference evidence="3" key="1">
    <citation type="journal article" date="2020" name="Phytopathology">
        <title>Genome sequence of the chestnut blight fungus Cryphonectria parasitica EP155: A fundamental resource for an archetypical invasive plant pathogen.</title>
        <authorList>
            <person name="Crouch J.A."/>
            <person name="Dawe A."/>
            <person name="Aerts A."/>
            <person name="Barry K."/>
            <person name="Churchill A.C.L."/>
            <person name="Grimwood J."/>
            <person name="Hillman B."/>
            <person name="Milgroom M.G."/>
            <person name="Pangilinan J."/>
            <person name="Smith M."/>
            <person name="Salamov A."/>
            <person name="Schmutz J."/>
            <person name="Yadav J."/>
            <person name="Grigoriev I.V."/>
            <person name="Nuss D."/>
        </authorList>
    </citation>
    <scope>NUCLEOTIDE SEQUENCE</scope>
    <source>
        <strain evidence="3">EP155</strain>
    </source>
</reference>
<evidence type="ECO:0000256" key="1">
    <source>
        <dbReference type="ARBA" id="ARBA00022750"/>
    </source>
</evidence>
<comment type="caution">
    <text evidence="3">The sequence shown here is derived from an EMBL/GenBank/DDBJ whole genome shotgun (WGS) entry which is preliminary data.</text>
</comment>
<dbReference type="GO" id="GO:0006508">
    <property type="term" value="P:proteolysis"/>
    <property type="evidence" value="ECO:0007669"/>
    <property type="project" value="InterPro"/>
</dbReference>
<feature type="compositionally biased region" description="Polar residues" evidence="2">
    <location>
        <begin position="544"/>
        <end position="559"/>
    </location>
</feature>
<dbReference type="RefSeq" id="XP_040779296.1">
    <property type="nucleotide sequence ID" value="XM_040925103.1"/>
</dbReference>
<dbReference type="Pfam" id="PF13650">
    <property type="entry name" value="Asp_protease_2"/>
    <property type="match status" value="1"/>
</dbReference>
<gene>
    <name evidence="3" type="ORF">M406DRAFT_67838</name>
</gene>
<evidence type="ECO:0000256" key="2">
    <source>
        <dbReference type="SAM" id="MobiDB-lite"/>
    </source>
</evidence>
<feature type="region of interest" description="Disordered" evidence="2">
    <location>
        <begin position="496"/>
        <end position="559"/>
    </location>
</feature>
<feature type="region of interest" description="Disordered" evidence="2">
    <location>
        <begin position="141"/>
        <end position="173"/>
    </location>
</feature>
<protein>
    <submittedName>
        <fullName evidence="3">Uncharacterized protein</fullName>
    </submittedName>
</protein>
<dbReference type="InterPro" id="IPR021109">
    <property type="entry name" value="Peptidase_aspartic_dom_sf"/>
</dbReference>
<feature type="compositionally biased region" description="Polar residues" evidence="2">
    <location>
        <begin position="272"/>
        <end position="285"/>
    </location>
</feature>
<feature type="region of interest" description="Disordered" evidence="2">
    <location>
        <begin position="204"/>
        <end position="293"/>
    </location>
</feature>
<feature type="compositionally biased region" description="Basic residues" evidence="2">
    <location>
        <begin position="254"/>
        <end position="268"/>
    </location>
</feature>
<feature type="compositionally biased region" description="Basic residues" evidence="2">
    <location>
        <begin position="155"/>
        <end position="167"/>
    </location>
</feature>
<feature type="region of interest" description="Disordered" evidence="2">
    <location>
        <begin position="1"/>
        <end position="35"/>
    </location>
</feature>
<feature type="compositionally biased region" description="Polar residues" evidence="2">
    <location>
        <begin position="526"/>
        <end position="535"/>
    </location>
</feature>
<dbReference type="Proteomes" id="UP000803844">
    <property type="component" value="Unassembled WGS sequence"/>
</dbReference>
<sequence>MSGLWVMPETSRRGEMGGQRRSGVSSGRGPVNDALSPRANITKKRIPFSNISHINQRSYTEADTAQTCTGCSGKFNHVGCGSMVKLQSGMLLVDGTLQRKVAWLTRSVLLAMVRSARSTWTRLATLILWIKSLLVALSQKRRTQGGEDEEPSVHTRNRGRGLRRHHPMSNFNRRLTPGQKCLHWLAGLLIKEIPVQHRTANSIPCCSSQDRPHARSTHRLNLPQAPEPPRPPQYCLPQDTEGIPAVAPSTQGPRTRKAKKHRRKRQPRGKMASTSEGSSNQTPSSADHLANNHYGQNFRFPSHSELAGGGLTLFARVEVSSWLKRFDWWRQIKGIDDTQALNFMKGFCTDTIVAGEVERFTTSAKTWDEQKERLLVAYRPWDHLQAYTPEQERLNIINNRFITDAASLWSFIVDYDNALTRLKIRDSQPVAEAWMKLPSTWIKRLRADHGVTAESVSDKKWPYLMEKLLEVHREALQEETQDQLASGATNLQLHQQAQFQGPPMPPPQPVLDQTRPVPVPHPMHSAPSQPMNPSGQAVGPSYYQPPQQSTRDWQAQPEPTKQILKAEPAQKSDQGYNQLASMMEQLRIDQIAMAKSLKLQTDALRQTRDVSYDQTKALQEISQLIRRPQTVSARNPPQGNANSLQMGVTYTSPEDEGEQYSEAWRAEINEILKKDGTLRRCYGCGSKSHGAHECVELRTVMDCGICYAPALAKPEWHLGNRSEFLDSRSKPVSYGQVMSARDNPKGGMIRLILGLCEDQRLKGVEDPWISRYVSLVQEDEKWRGDPEMAKNKTLWEETDPVPRRNNQYRTNNIEILSNAGEIQVGKSYLTPAQAELYLPKLPSINAVGVGPVQAQVNAGEAKKRRVGEAGYDDGEVGGDASVRTVEVPTHFGNIGPEESNKQSNSLDREPTVQAISDKLLNQFLDHPLKVSGREMTVMLPGWGARLIHSLQGVSSGARKVVDLDNQTGSDLHKVDTAGSANSSQHKPGISTLSQPEGLIDGQIINTRDITEYLSRLAQPPAVQALSLVAEPSYVKPTVNMIRAFNKSSFPPVTASMTALSSIRDRSIAPVAYIPLQLGGKENEPVRAMLDTGAEMSLVALSLCSSMRLSYVPTSNVISRTYDGSDMALVGVLETDVFCGGFSEQVIFYVVDDRLMSPNHPVLLGMPFVMQTKLSFDHSIPGFLRASFAFGGVQLVTTIGGQKLLEGEGSHRTTPKN</sequence>
<dbReference type="SUPFAM" id="SSF50630">
    <property type="entry name" value="Acid proteases"/>
    <property type="match status" value="1"/>
</dbReference>
<keyword evidence="4" id="KW-1185">Reference proteome</keyword>
<keyword evidence="1" id="KW-0378">Hydrolase</keyword>
<dbReference type="GO" id="GO:0004190">
    <property type="term" value="F:aspartic-type endopeptidase activity"/>
    <property type="evidence" value="ECO:0007669"/>
    <property type="project" value="UniProtKB-KW"/>
</dbReference>
<proteinExistence type="predicted"/>
<dbReference type="EMBL" id="MU032345">
    <property type="protein sequence ID" value="KAF3768335.1"/>
    <property type="molecule type" value="Genomic_DNA"/>
</dbReference>
<feature type="compositionally biased region" description="Low complexity" evidence="2">
    <location>
        <begin position="19"/>
        <end position="29"/>
    </location>
</feature>
<dbReference type="Gene3D" id="2.40.70.10">
    <property type="entry name" value="Acid Proteases"/>
    <property type="match status" value="1"/>
</dbReference>
<dbReference type="PROSITE" id="PS00141">
    <property type="entry name" value="ASP_PROTEASE"/>
    <property type="match status" value="1"/>
</dbReference>
<name>A0A9P5CSP3_CRYP1</name>
<evidence type="ECO:0000313" key="3">
    <source>
        <dbReference type="EMBL" id="KAF3768335.1"/>
    </source>
</evidence>
<accession>A0A9P5CSP3</accession>
<dbReference type="CDD" id="cd00303">
    <property type="entry name" value="retropepsin_like"/>
    <property type="match status" value="1"/>
</dbReference>
<dbReference type="AlphaFoldDB" id="A0A9P5CSP3"/>
<keyword evidence="1" id="KW-0645">Protease</keyword>
<evidence type="ECO:0000313" key="4">
    <source>
        <dbReference type="Proteomes" id="UP000803844"/>
    </source>
</evidence>
<dbReference type="InterPro" id="IPR001969">
    <property type="entry name" value="Aspartic_peptidase_AS"/>
</dbReference>
<dbReference type="GeneID" id="63842232"/>